<evidence type="ECO:0000259" key="1">
    <source>
        <dbReference type="Pfam" id="PF19310"/>
    </source>
</evidence>
<accession>M7ZQA0</accession>
<dbReference type="AlphaFoldDB" id="M7ZQA0"/>
<organism evidence="2">
    <name type="scientific">Triticum urartu</name>
    <name type="common">Red wild einkorn</name>
    <name type="synonym">Crithodium urartu</name>
    <dbReference type="NCBI Taxonomy" id="4572"/>
    <lineage>
        <taxon>Eukaryota</taxon>
        <taxon>Viridiplantae</taxon>
        <taxon>Streptophyta</taxon>
        <taxon>Embryophyta</taxon>
        <taxon>Tracheophyta</taxon>
        <taxon>Spermatophyta</taxon>
        <taxon>Magnoliopsida</taxon>
        <taxon>Liliopsida</taxon>
        <taxon>Poales</taxon>
        <taxon>Poaceae</taxon>
        <taxon>BOP clade</taxon>
        <taxon>Pooideae</taxon>
        <taxon>Triticodae</taxon>
        <taxon>Triticeae</taxon>
        <taxon>Triticinae</taxon>
        <taxon>Triticum</taxon>
    </lineage>
</organism>
<sequence length="177" mass="20072">MADADSNSNPLLADIDFPPFDRVEPGHVRPGIPVPRPHIRALLARLRQTSFRLGMLEKLKSFRGMDNFRRSKDSPGKRGDTPLHLAARASNVSNIQRILAESGQEMAELEEGELEELEKGVEPAWERLVHPLERIIDRLNVIEGVHSVHPEAYEFKIGDQFFRRPGDPPLDQVIEML</sequence>
<evidence type="ECO:0000313" key="2">
    <source>
        <dbReference type="EMBL" id="EMS54520.1"/>
    </source>
</evidence>
<dbReference type="Gene3D" id="1.10.1370.40">
    <property type="match status" value="1"/>
</dbReference>
<reference evidence="2" key="1">
    <citation type="journal article" date="2013" name="Nature">
        <title>Draft genome of the wheat A-genome progenitor Triticum urartu.</title>
        <authorList>
            <person name="Ling H.Q."/>
            <person name="Zhao S."/>
            <person name="Liu D."/>
            <person name="Wang J."/>
            <person name="Sun H."/>
            <person name="Zhang C."/>
            <person name="Fan H."/>
            <person name="Li D."/>
            <person name="Dong L."/>
            <person name="Tao Y."/>
            <person name="Gao C."/>
            <person name="Wu H."/>
            <person name="Li Y."/>
            <person name="Cui Y."/>
            <person name="Guo X."/>
            <person name="Zheng S."/>
            <person name="Wang B."/>
            <person name="Yu K."/>
            <person name="Liang Q."/>
            <person name="Yang W."/>
            <person name="Lou X."/>
            <person name="Chen J."/>
            <person name="Feng M."/>
            <person name="Jian J."/>
            <person name="Zhang X."/>
            <person name="Luo G."/>
            <person name="Jiang Y."/>
            <person name="Liu J."/>
            <person name="Wang Z."/>
            <person name="Sha Y."/>
            <person name="Zhang B."/>
            <person name="Wu H."/>
            <person name="Tang D."/>
            <person name="Shen Q."/>
            <person name="Xue P."/>
            <person name="Zou S."/>
            <person name="Wang X."/>
            <person name="Liu X."/>
            <person name="Wang F."/>
            <person name="Yang Y."/>
            <person name="An X."/>
            <person name="Dong Z."/>
            <person name="Zhang K."/>
            <person name="Zhang X."/>
            <person name="Luo M.C."/>
            <person name="Dvorak J."/>
            <person name="Tong Y."/>
            <person name="Wang J."/>
            <person name="Yang H."/>
            <person name="Li Z."/>
            <person name="Wang D."/>
            <person name="Zhang A."/>
            <person name="Wang J."/>
        </authorList>
    </citation>
    <scope>NUCLEOTIDE SEQUENCE</scope>
</reference>
<dbReference type="Pfam" id="PF19310">
    <property type="entry name" value="TOP_N"/>
    <property type="match status" value="1"/>
</dbReference>
<dbReference type="eggNOG" id="KOG0504">
    <property type="taxonomic scope" value="Eukaryota"/>
</dbReference>
<gene>
    <name evidence="2" type="ORF">TRIUR3_22197</name>
</gene>
<proteinExistence type="predicted"/>
<dbReference type="PROSITE" id="PS50297">
    <property type="entry name" value="ANK_REP_REGION"/>
    <property type="match status" value="1"/>
</dbReference>
<dbReference type="EMBL" id="KD181809">
    <property type="protein sequence ID" value="EMS54520.1"/>
    <property type="molecule type" value="Genomic_DNA"/>
</dbReference>
<dbReference type="STRING" id="4572.M7ZQA0"/>
<dbReference type="InterPro" id="IPR045666">
    <property type="entry name" value="OpdA_N"/>
</dbReference>
<protein>
    <recommendedName>
        <fullName evidence="1">Oligopeptidase A N-terminal domain-containing protein</fullName>
    </recommendedName>
</protein>
<dbReference type="PROSITE" id="PS50088">
    <property type="entry name" value="ANK_REPEAT"/>
    <property type="match status" value="1"/>
</dbReference>
<name>M7ZQA0_TRIUA</name>
<dbReference type="InterPro" id="IPR002110">
    <property type="entry name" value="Ankyrin_rpt"/>
</dbReference>
<feature type="domain" description="Oligopeptidase A N-terminal" evidence="1">
    <location>
        <begin position="107"/>
        <end position="145"/>
    </location>
</feature>